<comment type="caution">
    <text evidence="3">The sequence shown here is derived from an EMBL/GenBank/DDBJ whole genome shotgun (WGS) entry which is preliminary data.</text>
</comment>
<evidence type="ECO:0000313" key="4">
    <source>
        <dbReference type="Proteomes" id="UP000789759"/>
    </source>
</evidence>
<evidence type="ECO:0000259" key="1">
    <source>
        <dbReference type="Pfam" id="PF14214"/>
    </source>
</evidence>
<dbReference type="InterPro" id="IPR046700">
    <property type="entry name" value="DUF6570"/>
</dbReference>
<dbReference type="InterPro" id="IPR025476">
    <property type="entry name" value="Helitron_helicase-like"/>
</dbReference>
<name>A0A9N9CGM7_9GLOM</name>
<dbReference type="OrthoDB" id="3202965at2759"/>
<dbReference type="AlphaFoldDB" id="A0A9N9CGM7"/>
<sequence length="588" mass="68186">MINIETKGEIRKRKNHVRMKQRRTSNRLAKDRQAEDAKLPLHVLEMDEDFNKMIKEHTDWPQVIDLELSKNALAEFREKTKLDNLQELLCAVCSRMYCLKEFKAVSVNEINLSLLETPIQLTEPSFEINFHYDHPIIDSSGLNILLDRNGFIYPQNNLENCTNFETYKLFNLRICITCHNYLLKGRTPPLFLANNMWIGSMPSCLEDLTIPEQLLISPRYPCINLIQLTKKKHTYHKLKRHVITLLQNPGSLSKVLPLPLFKLCKYLKVSKVTKALQWLFRHNVLFKQLKFDNDTLNSFPEGDIPEELLLTITAVNIDPRKVEHYTGYNQDSLDEYNQTSDKEETNFFNNNTIGTAHELRSSGNEPLNEYRDMSLLPAAFPVLFPYGVGGHEGRTQHMTLKDYINHLMCYYDPKFRQHHGAPSLFITINPTDLHSSIVMMYAGAKINSDTTLPENFPSATENARLAHLDPSAVSKYFDVLIKTILDTIVGYNKNFGGVFGQVQNYYGVVEYQDHGTPHCHLLIWLYESLNLIELHKKLKIDETFCQRLLSYVSNIVKEDISYLLDMNETLTNQMLENEYKTLKTLQEK</sequence>
<evidence type="ECO:0000259" key="2">
    <source>
        <dbReference type="Pfam" id="PF20209"/>
    </source>
</evidence>
<dbReference type="Proteomes" id="UP000789759">
    <property type="component" value="Unassembled WGS sequence"/>
</dbReference>
<keyword evidence="4" id="KW-1185">Reference proteome</keyword>
<reference evidence="3" key="1">
    <citation type="submission" date="2021-06" db="EMBL/GenBank/DDBJ databases">
        <authorList>
            <person name="Kallberg Y."/>
            <person name="Tangrot J."/>
            <person name="Rosling A."/>
        </authorList>
    </citation>
    <scope>NUCLEOTIDE SEQUENCE</scope>
    <source>
        <strain evidence="3">FL966</strain>
    </source>
</reference>
<dbReference type="Pfam" id="PF20209">
    <property type="entry name" value="DUF6570"/>
    <property type="match status" value="1"/>
</dbReference>
<dbReference type="Pfam" id="PF14214">
    <property type="entry name" value="Helitron_like_N"/>
    <property type="match status" value="1"/>
</dbReference>
<evidence type="ECO:0000313" key="3">
    <source>
        <dbReference type="EMBL" id="CAG8602710.1"/>
    </source>
</evidence>
<protein>
    <submittedName>
        <fullName evidence="3">2591_t:CDS:1</fullName>
    </submittedName>
</protein>
<accession>A0A9N9CGM7</accession>
<feature type="domain" description="Helitron helicase-like" evidence="1">
    <location>
        <begin position="417"/>
        <end position="523"/>
    </location>
</feature>
<feature type="domain" description="DUF6570" evidence="2">
    <location>
        <begin position="184"/>
        <end position="296"/>
    </location>
</feature>
<organism evidence="3 4">
    <name type="scientific">Cetraspora pellucida</name>
    <dbReference type="NCBI Taxonomy" id="1433469"/>
    <lineage>
        <taxon>Eukaryota</taxon>
        <taxon>Fungi</taxon>
        <taxon>Fungi incertae sedis</taxon>
        <taxon>Mucoromycota</taxon>
        <taxon>Glomeromycotina</taxon>
        <taxon>Glomeromycetes</taxon>
        <taxon>Diversisporales</taxon>
        <taxon>Gigasporaceae</taxon>
        <taxon>Cetraspora</taxon>
    </lineage>
</organism>
<proteinExistence type="predicted"/>
<dbReference type="EMBL" id="CAJVQA010004624">
    <property type="protein sequence ID" value="CAG8602710.1"/>
    <property type="molecule type" value="Genomic_DNA"/>
</dbReference>
<gene>
    <name evidence="3" type="ORF">CPELLU_LOCUS7071</name>
</gene>